<keyword evidence="14" id="KW-1185">Reference proteome</keyword>
<dbReference type="InterPro" id="IPR013087">
    <property type="entry name" value="Znf_C2H2_type"/>
</dbReference>
<evidence type="ECO:0000256" key="5">
    <source>
        <dbReference type="ARBA" id="ARBA00022723"/>
    </source>
</evidence>
<dbReference type="PROSITE" id="PS00028">
    <property type="entry name" value="ZINC_FINGER_C2H2_1"/>
    <property type="match status" value="1"/>
</dbReference>
<dbReference type="Proteomes" id="UP000735302">
    <property type="component" value="Unassembled WGS sequence"/>
</dbReference>
<comment type="caution">
    <text evidence="13">The sequence shown here is derived from an EMBL/GenBank/DDBJ whole genome shotgun (WGS) entry which is preliminary data.</text>
</comment>
<evidence type="ECO:0000259" key="12">
    <source>
        <dbReference type="PROSITE" id="PS00028"/>
    </source>
</evidence>
<feature type="compositionally biased region" description="Basic and acidic residues" evidence="11">
    <location>
        <begin position="374"/>
        <end position="385"/>
    </location>
</feature>
<evidence type="ECO:0000256" key="2">
    <source>
        <dbReference type="ARBA" id="ARBA00004642"/>
    </source>
</evidence>
<feature type="domain" description="C2H2-type" evidence="12">
    <location>
        <begin position="78"/>
        <end position="102"/>
    </location>
</feature>
<feature type="region of interest" description="Disordered" evidence="11">
    <location>
        <begin position="286"/>
        <end position="400"/>
    </location>
</feature>
<evidence type="ECO:0000313" key="14">
    <source>
        <dbReference type="Proteomes" id="UP000735302"/>
    </source>
</evidence>
<evidence type="ECO:0000256" key="6">
    <source>
        <dbReference type="ARBA" id="ARBA00022728"/>
    </source>
</evidence>
<evidence type="ECO:0000256" key="4">
    <source>
        <dbReference type="ARBA" id="ARBA00022664"/>
    </source>
</evidence>
<evidence type="ECO:0000313" key="13">
    <source>
        <dbReference type="EMBL" id="GFO01242.1"/>
    </source>
</evidence>
<dbReference type="InterPro" id="IPR031625">
    <property type="entry name" value="SCNM1_acidic"/>
</dbReference>
<keyword evidence="9" id="KW-0508">mRNA splicing</keyword>
<keyword evidence="13" id="KW-0407">Ion channel</keyword>
<dbReference type="GO" id="GO:0008380">
    <property type="term" value="P:RNA splicing"/>
    <property type="evidence" value="ECO:0007669"/>
    <property type="project" value="UniProtKB-KW"/>
</dbReference>
<dbReference type="PANTHER" id="PTHR32297">
    <property type="entry name" value="SODIUM CHANNEL MODIFIER 1"/>
    <property type="match status" value="1"/>
</dbReference>
<evidence type="ECO:0000256" key="7">
    <source>
        <dbReference type="ARBA" id="ARBA00022771"/>
    </source>
</evidence>
<dbReference type="InterPro" id="IPR033570">
    <property type="entry name" value="SCNM1"/>
</dbReference>
<organism evidence="13 14">
    <name type="scientific">Plakobranchus ocellatus</name>
    <dbReference type="NCBI Taxonomy" id="259542"/>
    <lineage>
        <taxon>Eukaryota</taxon>
        <taxon>Metazoa</taxon>
        <taxon>Spiralia</taxon>
        <taxon>Lophotrochozoa</taxon>
        <taxon>Mollusca</taxon>
        <taxon>Gastropoda</taxon>
        <taxon>Heterobranchia</taxon>
        <taxon>Euthyneura</taxon>
        <taxon>Panpulmonata</taxon>
        <taxon>Sacoglossa</taxon>
        <taxon>Placobranchoidea</taxon>
        <taxon>Plakobranchidae</taxon>
        <taxon>Plakobranchus</taxon>
    </lineage>
</organism>
<dbReference type="GO" id="GO:0005681">
    <property type="term" value="C:spliceosomal complex"/>
    <property type="evidence" value="ECO:0007669"/>
    <property type="project" value="UniProtKB-KW"/>
</dbReference>
<feature type="compositionally biased region" description="Pro residues" evidence="11">
    <location>
        <begin position="329"/>
        <end position="341"/>
    </location>
</feature>
<reference evidence="13 14" key="1">
    <citation type="journal article" date="2021" name="Elife">
        <title>Chloroplast acquisition without the gene transfer in kleptoplastic sea slugs, Plakobranchus ocellatus.</title>
        <authorList>
            <person name="Maeda T."/>
            <person name="Takahashi S."/>
            <person name="Yoshida T."/>
            <person name="Shimamura S."/>
            <person name="Takaki Y."/>
            <person name="Nagai Y."/>
            <person name="Toyoda A."/>
            <person name="Suzuki Y."/>
            <person name="Arimoto A."/>
            <person name="Ishii H."/>
            <person name="Satoh N."/>
            <person name="Nishiyama T."/>
            <person name="Hasebe M."/>
            <person name="Maruyama T."/>
            <person name="Minagawa J."/>
            <person name="Obokata J."/>
            <person name="Shigenobu S."/>
        </authorList>
    </citation>
    <scope>NUCLEOTIDE SEQUENCE [LARGE SCALE GENOMIC DNA]</scope>
</reference>
<gene>
    <name evidence="13" type="ORF">PoB_002774700</name>
</gene>
<evidence type="ECO:0000256" key="11">
    <source>
        <dbReference type="SAM" id="MobiDB-lite"/>
    </source>
</evidence>
<proteinExistence type="predicted"/>
<keyword evidence="10" id="KW-0539">Nucleus</keyword>
<dbReference type="EMBL" id="BLXT01003251">
    <property type="protein sequence ID" value="GFO01242.1"/>
    <property type="molecule type" value="Genomic_DNA"/>
</dbReference>
<protein>
    <recommendedName>
        <fullName evidence="3">Sodium channel modifier 1</fullName>
    </recommendedName>
</protein>
<accession>A0AAV4A318</accession>
<keyword evidence="8" id="KW-0862">Zinc</keyword>
<comment type="subcellular location">
    <subcellularLocation>
        <location evidence="1">Nucleus speckle</location>
    </subcellularLocation>
    <subcellularLocation>
        <location evidence="2">Nucleus</location>
        <location evidence="2">Nucleoplasm</location>
    </subcellularLocation>
</comment>
<keyword evidence="13" id="KW-0813">Transport</keyword>
<evidence type="ECO:0000256" key="3">
    <source>
        <dbReference type="ARBA" id="ARBA00020620"/>
    </source>
</evidence>
<keyword evidence="4" id="KW-0507">mRNA processing</keyword>
<sequence>MLIAALNDDSIVIAHASSKTYPDQMSWKDQGTAVMSFKREGNDSNLLSKLRKRRINELLGEQIPKDEAKLLSNGRFTCTVCNCIPIFDTVSMLIIHRQGKKHLANQEIHESQKVELKHLVAVRKHQQFLKDGTTSVHVACSSRGGILLSTPYDSRVKKSKLGPTERKPRLDFQSKFLEQPKSSPDDTTYSSFMHDVDRVGISATSNFDLPGNSMPSSSHWQDIANQQLSGPVMHVHHLKEVFTSKKCSEEHSKVFPYQRKRKQVGGQVSATFRWTQNGATCDQHKSLPFCPPQLPKSPSSSVLGREKQRTAENTPKKGQGSFTEIVPNALPPPPPPPPPMQPASLTQSPPKHQEKSSADVLLSQKLRQLQGSGWKRDWDGKWIKDEDAEFDSDEEAPDIP</sequence>
<dbReference type="AlphaFoldDB" id="A0AAV4A318"/>
<evidence type="ECO:0000256" key="9">
    <source>
        <dbReference type="ARBA" id="ARBA00023187"/>
    </source>
</evidence>
<evidence type="ECO:0000256" key="1">
    <source>
        <dbReference type="ARBA" id="ARBA00004324"/>
    </source>
</evidence>
<name>A0AAV4A318_9GAST</name>
<dbReference type="GO" id="GO:0034220">
    <property type="term" value="P:monoatomic ion transmembrane transport"/>
    <property type="evidence" value="ECO:0007669"/>
    <property type="project" value="UniProtKB-KW"/>
</dbReference>
<keyword evidence="6" id="KW-0747">Spliceosome</keyword>
<evidence type="ECO:0000256" key="8">
    <source>
        <dbReference type="ARBA" id="ARBA00022833"/>
    </source>
</evidence>
<dbReference type="PANTHER" id="PTHR32297:SF1">
    <property type="entry name" value="SODIUM CHANNEL MODIFIER 1"/>
    <property type="match status" value="1"/>
</dbReference>
<dbReference type="InterPro" id="IPR031622">
    <property type="entry name" value="Znf-SCNM1"/>
</dbReference>
<keyword evidence="5" id="KW-0479">Metal-binding</keyword>
<dbReference type="Pfam" id="PF15805">
    <property type="entry name" value="SCNM1_acidic"/>
    <property type="match status" value="1"/>
</dbReference>
<feature type="compositionally biased region" description="Acidic residues" evidence="11">
    <location>
        <begin position="386"/>
        <end position="400"/>
    </location>
</feature>
<dbReference type="GO" id="GO:0016607">
    <property type="term" value="C:nuclear speck"/>
    <property type="evidence" value="ECO:0007669"/>
    <property type="project" value="UniProtKB-SubCell"/>
</dbReference>
<dbReference type="Pfam" id="PF15803">
    <property type="entry name" value="zf-SCNM1"/>
    <property type="match status" value="1"/>
</dbReference>
<dbReference type="GO" id="GO:0006397">
    <property type="term" value="P:mRNA processing"/>
    <property type="evidence" value="ECO:0007669"/>
    <property type="project" value="UniProtKB-KW"/>
</dbReference>
<evidence type="ECO:0000256" key="10">
    <source>
        <dbReference type="ARBA" id="ARBA00023242"/>
    </source>
</evidence>
<keyword evidence="13" id="KW-0406">Ion transport</keyword>
<keyword evidence="7" id="KW-0863">Zinc-finger</keyword>
<dbReference type="GO" id="GO:0008270">
    <property type="term" value="F:zinc ion binding"/>
    <property type="evidence" value="ECO:0007669"/>
    <property type="project" value="UniProtKB-KW"/>
</dbReference>